<comment type="caution">
    <text evidence="1">The sequence shown here is derived from an EMBL/GenBank/DDBJ whole genome shotgun (WGS) entry which is preliminary data.</text>
</comment>
<sequence length="127" mass="14633">MEQVWQWLRQHCLSNRVFDCYEQTVEQVSRAWNTFIEDTGRVKSLCFRRWIDQGLDKSDQINQSSHSQHIHSTISHGGERHLLIKHSLIDGCSAKQLGCELRGTHCASSFGLHVKSCSLEARQTKKP</sequence>
<evidence type="ECO:0000313" key="1">
    <source>
        <dbReference type="EMBL" id="PYE53212.1"/>
    </source>
</evidence>
<name>A0ABX5PHC1_9GAMM</name>
<evidence type="ECO:0000313" key="2">
    <source>
        <dbReference type="Proteomes" id="UP000247584"/>
    </source>
</evidence>
<proteinExistence type="predicted"/>
<gene>
    <name evidence="1" type="ORF">C8J23_1732</name>
</gene>
<keyword evidence="2" id="KW-1185">Reference proteome</keyword>
<dbReference type="Proteomes" id="UP000247584">
    <property type="component" value="Unassembled WGS sequence"/>
</dbReference>
<organism evidence="1 2">
    <name type="scientific">Shewanella chilikensis</name>
    <dbReference type="NCBI Taxonomy" id="558541"/>
    <lineage>
        <taxon>Bacteria</taxon>
        <taxon>Pseudomonadati</taxon>
        <taxon>Pseudomonadota</taxon>
        <taxon>Gammaproteobacteria</taxon>
        <taxon>Alteromonadales</taxon>
        <taxon>Shewanellaceae</taxon>
        <taxon>Shewanella</taxon>
    </lineage>
</organism>
<dbReference type="EMBL" id="QJSY01000073">
    <property type="protein sequence ID" value="PYE53212.1"/>
    <property type="molecule type" value="Genomic_DNA"/>
</dbReference>
<evidence type="ECO:0008006" key="3">
    <source>
        <dbReference type="Google" id="ProtNLM"/>
    </source>
</evidence>
<protein>
    <recommendedName>
        <fullName evidence="3">Transposase</fullName>
    </recommendedName>
</protein>
<reference evidence="1 2" key="1">
    <citation type="submission" date="2018-06" db="EMBL/GenBank/DDBJ databases">
        <title>Genomic Encyclopedia of Type Strains, Phase III (KMG-III): the genomes of soil and plant-associated and newly described type strains.</title>
        <authorList>
            <person name="Whitman W."/>
        </authorList>
    </citation>
    <scope>NUCLEOTIDE SEQUENCE [LARGE SCALE GENOMIC DNA]</scope>
    <source>
        <strain evidence="1 2">JC5</strain>
    </source>
</reference>
<accession>A0ABX5PHC1</accession>